<protein>
    <submittedName>
        <fullName evidence="9">Homeobox protein EMX1</fullName>
    </submittedName>
</protein>
<proteinExistence type="predicted"/>
<dbReference type="SUPFAM" id="SSF48371">
    <property type="entry name" value="ARM repeat"/>
    <property type="match status" value="1"/>
</dbReference>
<dbReference type="Proteomes" id="UP000225706">
    <property type="component" value="Unassembled WGS sequence"/>
</dbReference>
<dbReference type="PANTHER" id="PTHR24339">
    <property type="entry name" value="HOMEOBOX PROTEIN EMX-RELATED"/>
    <property type="match status" value="1"/>
</dbReference>
<evidence type="ECO:0000259" key="8">
    <source>
        <dbReference type="PROSITE" id="PS50071"/>
    </source>
</evidence>
<dbReference type="InterPro" id="IPR001356">
    <property type="entry name" value="HD"/>
</dbReference>
<evidence type="ECO:0000256" key="5">
    <source>
        <dbReference type="PROSITE-ProRule" id="PRU00108"/>
    </source>
</evidence>
<evidence type="ECO:0000256" key="4">
    <source>
        <dbReference type="ARBA" id="ARBA00023242"/>
    </source>
</evidence>
<keyword evidence="4 5" id="KW-0539">Nucleus</keyword>
<evidence type="ECO:0000256" key="6">
    <source>
        <dbReference type="RuleBase" id="RU000682"/>
    </source>
</evidence>
<dbReference type="EMBL" id="LSMT01000170">
    <property type="protein sequence ID" value="PFX24653.1"/>
    <property type="molecule type" value="Genomic_DNA"/>
</dbReference>
<comment type="caution">
    <text evidence="9">The sequence shown here is derived from an EMBL/GenBank/DDBJ whole genome shotgun (WGS) entry which is preliminary data.</text>
</comment>
<dbReference type="AlphaFoldDB" id="A0A2B4S6I3"/>
<accession>A0A2B4S6I3</accession>
<dbReference type="SMART" id="SM00389">
    <property type="entry name" value="HOX"/>
    <property type="match status" value="1"/>
</dbReference>
<reference evidence="10" key="1">
    <citation type="journal article" date="2017" name="bioRxiv">
        <title>Comparative analysis of the genomes of Stylophora pistillata and Acropora digitifera provides evidence for extensive differences between species of corals.</title>
        <authorList>
            <person name="Voolstra C.R."/>
            <person name="Li Y."/>
            <person name="Liew Y.J."/>
            <person name="Baumgarten S."/>
            <person name="Zoccola D."/>
            <person name="Flot J.-F."/>
            <person name="Tambutte S."/>
            <person name="Allemand D."/>
            <person name="Aranda M."/>
        </authorList>
    </citation>
    <scope>NUCLEOTIDE SEQUENCE [LARGE SCALE GENOMIC DNA]</scope>
</reference>
<evidence type="ECO:0000256" key="7">
    <source>
        <dbReference type="SAM" id="MobiDB-lite"/>
    </source>
</evidence>
<keyword evidence="10" id="KW-1185">Reference proteome</keyword>
<dbReference type="PROSITE" id="PS50071">
    <property type="entry name" value="HOMEOBOX_2"/>
    <property type="match status" value="1"/>
</dbReference>
<name>A0A2B4S6I3_STYPI</name>
<dbReference type="InterPro" id="IPR016024">
    <property type="entry name" value="ARM-type_fold"/>
</dbReference>
<evidence type="ECO:0000313" key="9">
    <source>
        <dbReference type="EMBL" id="PFX24653.1"/>
    </source>
</evidence>
<keyword evidence="3 5" id="KW-0371">Homeobox</keyword>
<evidence type="ECO:0000313" key="10">
    <source>
        <dbReference type="Proteomes" id="UP000225706"/>
    </source>
</evidence>
<evidence type="ECO:0000256" key="1">
    <source>
        <dbReference type="ARBA" id="ARBA00004123"/>
    </source>
</evidence>
<organism evidence="9 10">
    <name type="scientific">Stylophora pistillata</name>
    <name type="common">Smooth cauliflower coral</name>
    <dbReference type="NCBI Taxonomy" id="50429"/>
    <lineage>
        <taxon>Eukaryota</taxon>
        <taxon>Metazoa</taxon>
        <taxon>Cnidaria</taxon>
        <taxon>Anthozoa</taxon>
        <taxon>Hexacorallia</taxon>
        <taxon>Scleractinia</taxon>
        <taxon>Astrocoeniina</taxon>
        <taxon>Pocilloporidae</taxon>
        <taxon>Stylophora</taxon>
    </lineage>
</organism>
<sequence length="275" mass="31028">MMSTNFLYYRCPCPSADCNGAICRYQDIVAAPVPSQYSSPSCSLFTPERKFLTYPTTTKDITSPSGKYESMSTPVTIARDNFRWTPYQSQSRVAQESSSPPKTTTERPPSSASAQQGNQKTTSRRTRRVRTAFTPFQLLCLETSFEKNHYVVGSERKQLASYLKLSETQVKVYKAGKIEDAVMLAAHSPKGVLRKMETLEKFKEYDATHASSSSLVSYWEALLQTVGTGSEKPPYWETLECVRCFLARGRADLLTHWVAQNQSSTYTVRLLNIRD</sequence>
<evidence type="ECO:0000256" key="3">
    <source>
        <dbReference type="ARBA" id="ARBA00023155"/>
    </source>
</evidence>
<dbReference type="Pfam" id="PF00046">
    <property type="entry name" value="Homeodomain"/>
    <property type="match status" value="1"/>
</dbReference>
<feature type="region of interest" description="Disordered" evidence="7">
    <location>
        <begin position="88"/>
        <end position="128"/>
    </location>
</feature>
<dbReference type="SUPFAM" id="SSF46689">
    <property type="entry name" value="Homeodomain-like"/>
    <property type="match status" value="1"/>
</dbReference>
<dbReference type="CDD" id="cd00086">
    <property type="entry name" value="homeodomain"/>
    <property type="match status" value="1"/>
</dbReference>
<evidence type="ECO:0000256" key="2">
    <source>
        <dbReference type="ARBA" id="ARBA00023125"/>
    </source>
</evidence>
<dbReference type="InterPro" id="IPR012331">
    <property type="entry name" value="Clathrin_H-chain_linker"/>
</dbReference>
<dbReference type="GO" id="GO:0000978">
    <property type="term" value="F:RNA polymerase II cis-regulatory region sequence-specific DNA binding"/>
    <property type="evidence" value="ECO:0007669"/>
    <property type="project" value="TreeGrafter"/>
</dbReference>
<feature type="DNA-binding region" description="Homeobox" evidence="5">
    <location>
        <begin position="126"/>
        <end position="174"/>
    </location>
</feature>
<feature type="compositionally biased region" description="Polar residues" evidence="7">
    <location>
        <begin position="88"/>
        <end position="120"/>
    </location>
</feature>
<dbReference type="GO" id="GO:0000981">
    <property type="term" value="F:DNA-binding transcription factor activity, RNA polymerase II-specific"/>
    <property type="evidence" value="ECO:0007669"/>
    <property type="project" value="TreeGrafter"/>
</dbReference>
<dbReference type="Gene3D" id="1.25.40.30">
    <property type="match status" value="1"/>
</dbReference>
<dbReference type="OrthoDB" id="5960371at2759"/>
<feature type="domain" description="Homeobox" evidence="8">
    <location>
        <begin position="124"/>
        <end position="173"/>
    </location>
</feature>
<comment type="subcellular location">
    <subcellularLocation>
        <location evidence="1 5 6">Nucleus</location>
    </subcellularLocation>
</comment>
<keyword evidence="2 5" id="KW-0238">DNA-binding</keyword>
<dbReference type="InterPro" id="IPR009057">
    <property type="entry name" value="Homeodomain-like_sf"/>
</dbReference>
<dbReference type="PANTHER" id="PTHR24339:SF28">
    <property type="entry name" value="E5-RELATED"/>
    <property type="match status" value="1"/>
</dbReference>
<dbReference type="GO" id="GO:0005634">
    <property type="term" value="C:nucleus"/>
    <property type="evidence" value="ECO:0007669"/>
    <property type="project" value="UniProtKB-SubCell"/>
</dbReference>
<gene>
    <name evidence="9" type="primary">emx1</name>
    <name evidence="9" type="ORF">AWC38_SpisGene10740</name>
</gene>
<dbReference type="InterPro" id="IPR050877">
    <property type="entry name" value="EMX-VAX-Noto_Homeobox_TFs"/>
</dbReference>